<reference evidence="2" key="2">
    <citation type="journal article" date="2015" name="Data Brief">
        <title>Shoot transcriptome of the giant reed, Arundo donax.</title>
        <authorList>
            <person name="Barrero R.A."/>
            <person name="Guerrero F.D."/>
            <person name="Moolhuijzen P."/>
            <person name="Goolsby J.A."/>
            <person name="Tidwell J."/>
            <person name="Bellgard S.E."/>
            <person name="Bellgard M.I."/>
        </authorList>
    </citation>
    <scope>NUCLEOTIDE SEQUENCE</scope>
    <source>
        <tissue evidence="2">Shoot tissue taken approximately 20 cm above the soil surface</tissue>
    </source>
</reference>
<evidence type="ECO:0000313" key="2">
    <source>
        <dbReference type="EMBL" id="JAD36942.1"/>
    </source>
</evidence>
<feature type="transmembrane region" description="Helical" evidence="1">
    <location>
        <begin position="6"/>
        <end position="30"/>
    </location>
</feature>
<reference evidence="2" key="1">
    <citation type="submission" date="2014-09" db="EMBL/GenBank/DDBJ databases">
        <authorList>
            <person name="Magalhaes I.L.F."/>
            <person name="Oliveira U."/>
            <person name="Santos F.R."/>
            <person name="Vidigal T.H.D.A."/>
            <person name="Brescovit A.D."/>
            <person name="Santos A.J."/>
        </authorList>
    </citation>
    <scope>NUCLEOTIDE SEQUENCE</scope>
    <source>
        <tissue evidence="2">Shoot tissue taken approximately 20 cm above the soil surface</tissue>
    </source>
</reference>
<keyword evidence="1" id="KW-1133">Transmembrane helix</keyword>
<dbReference type="EMBL" id="GBRH01260953">
    <property type="protein sequence ID" value="JAD36942.1"/>
    <property type="molecule type" value="Transcribed_RNA"/>
</dbReference>
<dbReference type="AlphaFoldDB" id="A0A0A8ZQ32"/>
<protein>
    <submittedName>
        <fullName evidence="2">Uncharacterized protein</fullName>
    </submittedName>
</protein>
<keyword evidence="1" id="KW-0472">Membrane</keyword>
<name>A0A0A8ZQ32_ARUDO</name>
<organism evidence="2">
    <name type="scientific">Arundo donax</name>
    <name type="common">Giant reed</name>
    <name type="synonym">Donax arundinaceus</name>
    <dbReference type="NCBI Taxonomy" id="35708"/>
    <lineage>
        <taxon>Eukaryota</taxon>
        <taxon>Viridiplantae</taxon>
        <taxon>Streptophyta</taxon>
        <taxon>Embryophyta</taxon>
        <taxon>Tracheophyta</taxon>
        <taxon>Spermatophyta</taxon>
        <taxon>Magnoliopsida</taxon>
        <taxon>Liliopsida</taxon>
        <taxon>Poales</taxon>
        <taxon>Poaceae</taxon>
        <taxon>PACMAD clade</taxon>
        <taxon>Arundinoideae</taxon>
        <taxon>Arundineae</taxon>
        <taxon>Arundo</taxon>
    </lineage>
</organism>
<proteinExistence type="predicted"/>
<evidence type="ECO:0000256" key="1">
    <source>
        <dbReference type="SAM" id="Phobius"/>
    </source>
</evidence>
<accession>A0A0A8ZQ32</accession>
<sequence>MSPTQFSLFFITNRFTLTFLIFIFVASYLIV</sequence>
<keyword evidence="1" id="KW-0812">Transmembrane</keyword>